<dbReference type="AlphaFoldDB" id="A0A5C4R931"/>
<feature type="domain" description="UmuC" evidence="7">
    <location>
        <begin position="29"/>
        <end position="146"/>
    </location>
</feature>
<dbReference type="InterPro" id="IPR043128">
    <property type="entry name" value="Rev_trsase/Diguanyl_cyclase"/>
</dbReference>
<accession>A0A5C4R931</accession>
<dbReference type="InterPro" id="IPR001126">
    <property type="entry name" value="UmuC"/>
</dbReference>
<evidence type="ECO:0000313" key="9">
    <source>
        <dbReference type="EMBL" id="TNH40432.1"/>
    </source>
</evidence>
<name>A0A5C4R931_9RHOB</name>
<evidence type="ECO:0000256" key="4">
    <source>
        <dbReference type="ARBA" id="ARBA00022763"/>
    </source>
</evidence>
<dbReference type="SUPFAM" id="SSF56672">
    <property type="entry name" value="DNA/RNA polymerases"/>
    <property type="match status" value="1"/>
</dbReference>
<dbReference type="Pfam" id="PF11799">
    <property type="entry name" value="IMS_C"/>
    <property type="match status" value="1"/>
</dbReference>
<comment type="catalytic activity">
    <reaction evidence="6">
        <text>DNA(n) + a 2'-deoxyribonucleoside 5'-triphosphate = DNA(n+1) + diphosphate</text>
        <dbReference type="Rhea" id="RHEA:22508"/>
        <dbReference type="Rhea" id="RHEA-COMP:17339"/>
        <dbReference type="Rhea" id="RHEA-COMP:17340"/>
        <dbReference type="ChEBI" id="CHEBI:33019"/>
        <dbReference type="ChEBI" id="CHEBI:61560"/>
        <dbReference type="ChEBI" id="CHEBI:173112"/>
        <dbReference type="EC" id="2.7.7.7"/>
    </reaction>
</comment>
<evidence type="ECO:0000256" key="2">
    <source>
        <dbReference type="ARBA" id="ARBA00011245"/>
    </source>
</evidence>
<dbReference type="InterPro" id="IPR050356">
    <property type="entry name" value="SulA_CellDiv_inhibitor"/>
</dbReference>
<evidence type="ECO:0000256" key="1">
    <source>
        <dbReference type="ARBA" id="ARBA00010945"/>
    </source>
</evidence>
<dbReference type="Gene3D" id="3.40.1170.60">
    <property type="match status" value="1"/>
</dbReference>
<comment type="caution">
    <text evidence="9">The sequence shown here is derived from an EMBL/GenBank/DDBJ whole genome shotgun (WGS) entry which is preliminary data.</text>
</comment>
<comment type="function">
    <text evidence="5">Poorly processive, error-prone DNA polymerase involved in untargeted mutagenesis. Copies undamaged DNA at stalled replication forks, which arise in vivo from mismatched or misaligned primer ends. These misaligned primers can be extended by PolIV. Exhibits no 3'-5' exonuclease (proofreading) activity. May be involved in translesional synthesis, in conjunction with the beta clamp from PolIII.</text>
</comment>
<evidence type="ECO:0000259" key="8">
    <source>
        <dbReference type="Pfam" id="PF11799"/>
    </source>
</evidence>
<evidence type="ECO:0000256" key="3">
    <source>
        <dbReference type="ARBA" id="ARBA00012417"/>
    </source>
</evidence>
<proteinExistence type="inferred from homology"/>
<evidence type="ECO:0000259" key="7">
    <source>
        <dbReference type="Pfam" id="PF00817"/>
    </source>
</evidence>
<dbReference type="Pfam" id="PF00817">
    <property type="entry name" value="IMS"/>
    <property type="match status" value="1"/>
</dbReference>
<dbReference type="Proteomes" id="UP000304880">
    <property type="component" value="Unassembled WGS sequence"/>
</dbReference>
<dbReference type="EC" id="2.7.7.7" evidence="3"/>
<keyword evidence="4" id="KW-0227">DNA damage</keyword>
<dbReference type="RefSeq" id="WP_046001534.1">
    <property type="nucleotide sequence ID" value="NZ_VDDC01000008.1"/>
</dbReference>
<sequence length="502" mass="54694">MARVISVCLPMWPIDRLRRVGDTPSDSAPLILSGRAGSRRVVTAACDRALALGLRPGMSVSKAQAMVPDLRVEPADPDADMAALERLALWLMQRFAPIVAVDPPDGVVIEATGTDHLHGGEDAMLQAILGRLTLSGIVARLAMADTWGAAHALARHGTNLPIVATGDMQAALAPLPLSALRLPPAIVGGLQDLGLATIADLIAVPRAPLTRRFGPQVMRRLDQALGTLGEPVDPLRPADLVTARRAFAEPIGAAETIARYIDKLVRDLCRQLEARGLGARRLDLICWRVDSRAQPVRVGLAAPLRDPARLVRLLCDRIPTIDPGFGIEIMSLTATLAEPLAPRQTDSLLEPAAPDMSSLIDSLTNRVGARAVYRLAPVASDVPERSVIRVAPMSVIAEGWPDHWPRPSRLLARPEPIDTMALLPDHPPRWIVWRGARHDVEGADGPERIFGEWWKRDAETRAVRDYFRIEDQAGRRFWIFRQGDGEDVTTGSHNWFLHGVFG</sequence>
<evidence type="ECO:0000256" key="6">
    <source>
        <dbReference type="ARBA" id="ARBA00049244"/>
    </source>
</evidence>
<dbReference type="InterPro" id="IPR043502">
    <property type="entry name" value="DNA/RNA_pol_sf"/>
</dbReference>
<dbReference type="Gene3D" id="3.30.70.270">
    <property type="match status" value="1"/>
</dbReference>
<feature type="domain" description="DNA polymerase Y-family little finger" evidence="8">
    <location>
        <begin position="243"/>
        <end position="345"/>
    </location>
</feature>
<comment type="subunit">
    <text evidence="2">Monomer.</text>
</comment>
<gene>
    <name evidence="9" type="ORF">FHD67_04280</name>
</gene>
<keyword evidence="10" id="KW-1185">Reference proteome</keyword>
<comment type="similarity">
    <text evidence="1">Belongs to the DNA polymerase type-Y family.</text>
</comment>
<organism evidence="9 10">
    <name type="scientific">Paracoccus haeundaensis</name>
    <dbReference type="NCBI Taxonomy" id="225362"/>
    <lineage>
        <taxon>Bacteria</taxon>
        <taxon>Pseudomonadati</taxon>
        <taxon>Pseudomonadota</taxon>
        <taxon>Alphaproteobacteria</taxon>
        <taxon>Rhodobacterales</taxon>
        <taxon>Paracoccaceae</taxon>
        <taxon>Paracoccus</taxon>
    </lineage>
</organism>
<dbReference type="InterPro" id="IPR017961">
    <property type="entry name" value="DNA_pol_Y-fam_little_finger"/>
</dbReference>
<dbReference type="EMBL" id="VDDC01000008">
    <property type="protein sequence ID" value="TNH40432.1"/>
    <property type="molecule type" value="Genomic_DNA"/>
</dbReference>
<evidence type="ECO:0000313" key="10">
    <source>
        <dbReference type="Proteomes" id="UP000304880"/>
    </source>
</evidence>
<dbReference type="PANTHER" id="PTHR35369">
    <property type="entry name" value="BLR3025 PROTEIN-RELATED"/>
    <property type="match status" value="1"/>
</dbReference>
<reference evidence="9 10" key="1">
    <citation type="submission" date="2019-06" db="EMBL/GenBank/DDBJ databases">
        <authorList>
            <person name="Li J."/>
        </authorList>
    </citation>
    <scope>NUCLEOTIDE SEQUENCE [LARGE SCALE GENOMIC DNA]</scope>
    <source>
        <strain evidence="9 10">CGMCC 1.8012</strain>
    </source>
</reference>
<dbReference type="CDD" id="cd03468">
    <property type="entry name" value="PolY_like"/>
    <property type="match status" value="1"/>
</dbReference>
<dbReference type="PANTHER" id="PTHR35369:SF2">
    <property type="entry name" value="BLR3025 PROTEIN"/>
    <property type="match status" value="1"/>
</dbReference>
<dbReference type="GO" id="GO:0006281">
    <property type="term" value="P:DNA repair"/>
    <property type="evidence" value="ECO:0007669"/>
    <property type="project" value="InterPro"/>
</dbReference>
<protein>
    <recommendedName>
        <fullName evidence="3">DNA-directed DNA polymerase</fullName>
        <ecNumber evidence="3">2.7.7.7</ecNumber>
    </recommendedName>
</protein>
<dbReference type="GO" id="GO:0003684">
    <property type="term" value="F:damaged DNA binding"/>
    <property type="evidence" value="ECO:0007669"/>
    <property type="project" value="InterPro"/>
</dbReference>
<evidence type="ECO:0000256" key="5">
    <source>
        <dbReference type="ARBA" id="ARBA00025589"/>
    </source>
</evidence>